<reference evidence="2 3" key="1">
    <citation type="submission" date="2024-11" db="EMBL/GenBank/DDBJ databases">
        <title>A near-complete genome assembly of Cinchona calisaya.</title>
        <authorList>
            <person name="Lian D.C."/>
            <person name="Zhao X.W."/>
            <person name="Wei L."/>
        </authorList>
    </citation>
    <scope>NUCLEOTIDE SEQUENCE [LARGE SCALE GENOMIC DNA]</scope>
    <source>
        <tissue evidence="2">Nenye</tissue>
    </source>
</reference>
<feature type="region of interest" description="Disordered" evidence="1">
    <location>
        <begin position="66"/>
        <end position="94"/>
    </location>
</feature>
<evidence type="ECO:0000313" key="3">
    <source>
        <dbReference type="Proteomes" id="UP001630127"/>
    </source>
</evidence>
<evidence type="ECO:0000256" key="1">
    <source>
        <dbReference type="SAM" id="MobiDB-lite"/>
    </source>
</evidence>
<comment type="caution">
    <text evidence="2">The sequence shown here is derived from an EMBL/GenBank/DDBJ whole genome shotgun (WGS) entry which is preliminary data.</text>
</comment>
<sequence>MDNPRKPSLLHANHLDVLSSCEQNSAAVVGLSLQLGLATPLFPHLNSLEINGHGWVVETDWLDDQVQQSPANSESSVNQPRDLQLSSTTSSDVSQFRKLLRKVTYPVESPENQSFSSPMRGMKENYSKTVPESKRPRRGSPETEAIEAGGSSQRIL</sequence>
<feature type="region of interest" description="Disordered" evidence="1">
    <location>
        <begin position="107"/>
        <end position="156"/>
    </location>
</feature>
<dbReference type="AlphaFoldDB" id="A0ABD3AX15"/>
<protein>
    <submittedName>
        <fullName evidence="2">Uncharacterized protein</fullName>
    </submittedName>
</protein>
<dbReference type="Proteomes" id="UP001630127">
    <property type="component" value="Unassembled WGS sequence"/>
</dbReference>
<evidence type="ECO:0000313" key="2">
    <source>
        <dbReference type="EMBL" id="KAL3535578.1"/>
    </source>
</evidence>
<gene>
    <name evidence="2" type="ORF">ACH5RR_004039</name>
</gene>
<proteinExistence type="predicted"/>
<dbReference type="EMBL" id="JBJUIK010000002">
    <property type="protein sequence ID" value="KAL3535578.1"/>
    <property type="molecule type" value="Genomic_DNA"/>
</dbReference>
<accession>A0ABD3AX15</accession>
<name>A0ABD3AX15_9GENT</name>
<keyword evidence="3" id="KW-1185">Reference proteome</keyword>
<feature type="compositionally biased region" description="Basic and acidic residues" evidence="1">
    <location>
        <begin position="121"/>
        <end position="134"/>
    </location>
</feature>
<organism evidence="2 3">
    <name type="scientific">Cinchona calisaya</name>
    <dbReference type="NCBI Taxonomy" id="153742"/>
    <lineage>
        <taxon>Eukaryota</taxon>
        <taxon>Viridiplantae</taxon>
        <taxon>Streptophyta</taxon>
        <taxon>Embryophyta</taxon>
        <taxon>Tracheophyta</taxon>
        <taxon>Spermatophyta</taxon>
        <taxon>Magnoliopsida</taxon>
        <taxon>eudicotyledons</taxon>
        <taxon>Gunneridae</taxon>
        <taxon>Pentapetalae</taxon>
        <taxon>asterids</taxon>
        <taxon>lamiids</taxon>
        <taxon>Gentianales</taxon>
        <taxon>Rubiaceae</taxon>
        <taxon>Cinchonoideae</taxon>
        <taxon>Cinchoneae</taxon>
        <taxon>Cinchona</taxon>
    </lineage>
</organism>